<gene>
    <name evidence="2" type="ORF">DSM02_2306</name>
</gene>
<feature type="region of interest" description="Disordered" evidence="1">
    <location>
        <begin position="1"/>
        <end position="34"/>
    </location>
</feature>
<comment type="caution">
    <text evidence="2">The sequence shown here is derived from an EMBL/GenBank/DDBJ whole genome shotgun (WGS) entry which is preliminary data.</text>
</comment>
<dbReference type="RefSeq" id="WP_164918296.1">
    <property type="nucleotide sequence ID" value="NZ_JBHUOO010000007.1"/>
</dbReference>
<feature type="compositionally biased region" description="Basic residues" evidence="1">
    <location>
        <begin position="1"/>
        <end position="26"/>
    </location>
</feature>
<evidence type="ECO:0000256" key="1">
    <source>
        <dbReference type="SAM" id="MobiDB-lite"/>
    </source>
</evidence>
<proteinExistence type="predicted"/>
<dbReference type="EMBL" id="QOVK01000009">
    <property type="protein sequence ID" value="RXG20935.1"/>
    <property type="molecule type" value="Genomic_DNA"/>
</dbReference>
<protein>
    <submittedName>
        <fullName evidence="2">Uncharacterized protein</fullName>
    </submittedName>
</protein>
<evidence type="ECO:0000313" key="3">
    <source>
        <dbReference type="Proteomes" id="UP000289859"/>
    </source>
</evidence>
<sequence length="50" mass="5644">MAKKGTPKNGKNKAKHTKLLKQKKEKLRKEKEARAAKLKAIINASKSDKE</sequence>
<dbReference type="AlphaFoldDB" id="A0A4Q0P3P2"/>
<accession>A0A4Q0P3P2</accession>
<evidence type="ECO:0000313" key="2">
    <source>
        <dbReference type="EMBL" id="RXG20935.1"/>
    </source>
</evidence>
<name>A0A4Q0P3P2_9FLAO</name>
<keyword evidence="3" id="KW-1185">Reference proteome</keyword>
<dbReference type="Proteomes" id="UP000289859">
    <property type="component" value="Unassembled WGS sequence"/>
</dbReference>
<organism evidence="2 3">
    <name type="scientific">Leeuwenhoekiella polynyae</name>
    <dbReference type="NCBI Taxonomy" id="1550906"/>
    <lineage>
        <taxon>Bacteria</taxon>
        <taxon>Pseudomonadati</taxon>
        <taxon>Bacteroidota</taxon>
        <taxon>Flavobacteriia</taxon>
        <taxon>Flavobacteriales</taxon>
        <taxon>Flavobacteriaceae</taxon>
        <taxon>Leeuwenhoekiella</taxon>
    </lineage>
</organism>
<reference evidence="2 3" key="1">
    <citation type="submission" date="2018-07" db="EMBL/GenBank/DDBJ databases">
        <title>Leeuwenhoekiella genomics.</title>
        <authorList>
            <person name="Tahon G."/>
            <person name="Willems A."/>
        </authorList>
    </citation>
    <scope>NUCLEOTIDE SEQUENCE [LARGE SCALE GENOMIC DNA]</scope>
    <source>
        <strain evidence="2 3">LMG 29608</strain>
    </source>
</reference>